<accession>A0A4Q7MF96</accession>
<feature type="compositionally biased region" description="Low complexity" evidence="1">
    <location>
        <begin position="33"/>
        <end position="63"/>
    </location>
</feature>
<evidence type="ECO:0000259" key="3">
    <source>
        <dbReference type="Pfam" id="PF22504"/>
    </source>
</evidence>
<feature type="domain" description="DUF6993" evidence="3">
    <location>
        <begin position="84"/>
        <end position="165"/>
    </location>
</feature>
<sequence length="171" mass="17027">MARRLDITAVLAFAGAALIVGLAGCTAAPPPVTSTGPSTPPAATTAPTAPTGTAPAAEDAAPTLRPDLPTSENLQFFDAVNLGVVAANGSAGGRDFIDALVAAGFDKSKMEVTADRTTVDLQADSVQFAVLFGGECLVGQYGPASGGYHSAVRPALGTGGCLVGETRPIDW</sequence>
<organism evidence="4 5">
    <name type="scientific">Agromyces ramosus</name>
    <dbReference type="NCBI Taxonomy" id="33879"/>
    <lineage>
        <taxon>Bacteria</taxon>
        <taxon>Bacillati</taxon>
        <taxon>Actinomycetota</taxon>
        <taxon>Actinomycetes</taxon>
        <taxon>Micrococcales</taxon>
        <taxon>Microbacteriaceae</taxon>
        <taxon>Agromyces</taxon>
    </lineage>
</organism>
<gene>
    <name evidence="4" type="ORF">EV187_1806</name>
</gene>
<evidence type="ECO:0000256" key="2">
    <source>
        <dbReference type="SAM" id="SignalP"/>
    </source>
</evidence>
<comment type="caution">
    <text evidence="4">The sequence shown here is derived from an EMBL/GenBank/DDBJ whole genome shotgun (WGS) entry which is preliminary data.</text>
</comment>
<dbReference type="Pfam" id="PF22504">
    <property type="entry name" value="DUF6993"/>
    <property type="match status" value="1"/>
</dbReference>
<protein>
    <recommendedName>
        <fullName evidence="3">DUF6993 domain-containing protein</fullName>
    </recommendedName>
</protein>
<dbReference type="PROSITE" id="PS51257">
    <property type="entry name" value="PROKAR_LIPOPROTEIN"/>
    <property type="match status" value="1"/>
</dbReference>
<proteinExistence type="predicted"/>
<dbReference type="EMBL" id="SGWY01000002">
    <property type="protein sequence ID" value="RZS66093.1"/>
    <property type="molecule type" value="Genomic_DNA"/>
</dbReference>
<keyword evidence="5" id="KW-1185">Reference proteome</keyword>
<dbReference type="AlphaFoldDB" id="A0A4Q7MF96"/>
<feature type="region of interest" description="Disordered" evidence="1">
    <location>
        <begin position="31"/>
        <end position="65"/>
    </location>
</feature>
<reference evidence="4 5" key="1">
    <citation type="submission" date="2019-02" db="EMBL/GenBank/DDBJ databases">
        <title>Genomic Encyclopedia of Type Strains, Phase IV (KMG-IV): sequencing the most valuable type-strain genomes for metagenomic binning, comparative biology and taxonomic classification.</title>
        <authorList>
            <person name="Goeker M."/>
        </authorList>
    </citation>
    <scope>NUCLEOTIDE SEQUENCE [LARGE SCALE GENOMIC DNA]</scope>
    <source>
        <strain evidence="4 5">DSM 43045</strain>
    </source>
</reference>
<name>A0A4Q7MF96_9MICO</name>
<dbReference type="RefSeq" id="WP_130352715.1">
    <property type="nucleotide sequence ID" value="NZ_SGWY01000002.1"/>
</dbReference>
<evidence type="ECO:0000313" key="4">
    <source>
        <dbReference type="EMBL" id="RZS66093.1"/>
    </source>
</evidence>
<feature type="chain" id="PRO_5039344322" description="DUF6993 domain-containing protein" evidence="2">
    <location>
        <begin position="28"/>
        <end position="171"/>
    </location>
</feature>
<keyword evidence="2" id="KW-0732">Signal</keyword>
<evidence type="ECO:0000256" key="1">
    <source>
        <dbReference type="SAM" id="MobiDB-lite"/>
    </source>
</evidence>
<feature type="signal peptide" evidence="2">
    <location>
        <begin position="1"/>
        <end position="27"/>
    </location>
</feature>
<dbReference type="OrthoDB" id="5125712at2"/>
<dbReference type="Proteomes" id="UP000293289">
    <property type="component" value="Unassembled WGS sequence"/>
</dbReference>
<evidence type="ECO:0000313" key="5">
    <source>
        <dbReference type="Proteomes" id="UP000293289"/>
    </source>
</evidence>
<dbReference type="InterPro" id="IPR054262">
    <property type="entry name" value="DUF6993"/>
</dbReference>